<sequence>MATTHIKRSTSASRLVNYAEKRAVLKDGYNIDVDYAKSCFKQVREIYGNAGKTEAYASRVAFSPQEFNPQSQLDQIKALEIAKEIYATAYPHQQVALYVHNDTESLHVHAVIGAIDLQTGKKMHGSWQDYREKLVKITDKVVEKHGLSVTIPQLRAEKRTMAELKMKDKGQVPWKDKIRQAVDATMREAHISDFKSFKDKLERFYVNVYERGRELTYELLDTNKKVRGSKLGDDYKKETIFNELDRRKQLQYERSRERQGSTWLKGRGERVKEEQSARQRLAKRAEKLQREAHTRTPKHSQSRNTIPEKSKDRGFGGPRL</sequence>
<evidence type="ECO:0000259" key="2">
    <source>
        <dbReference type="Pfam" id="PF03432"/>
    </source>
</evidence>
<organism evidence="3">
    <name type="scientific">Lactococcus garvieae</name>
    <dbReference type="NCBI Taxonomy" id="1363"/>
    <lineage>
        <taxon>Bacteria</taxon>
        <taxon>Bacillati</taxon>
        <taxon>Bacillota</taxon>
        <taxon>Bacilli</taxon>
        <taxon>Lactobacillales</taxon>
        <taxon>Streptococcaceae</taxon>
        <taxon>Lactococcus</taxon>
    </lineage>
</organism>
<dbReference type="EMBL" id="HE650695">
    <property type="protein sequence ID" value="CCF55358.1"/>
    <property type="molecule type" value="Genomic_DNA"/>
</dbReference>
<name>H2AM26_9LACT</name>
<dbReference type="Pfam" id="PF03432">
    <property type="entry name" value="Relaxase"/>
    <property type="match status" value="1"/>
</dbReference>
<gene>
    <name evidence="3" type="primary">mobA</name>
</gene>
<evidence type="ECO:0000256" key="1">
    <source>
        <dbReference type="SAM" id="MobiDB-lite"/>
    </source>
</evidence>
<geneLocation type="plasmid" evidence="3">
    <name>pGL1</name>
</geneLocation>
<feature type="domain" description="MobA/VirD2-like nuclease" evidence="2">
    <location>
        <begin position="20"/>
        <end position="147"/>
    </location>
</feature>
<protein>
    <submittedName>
        <fullName evidence="3">Putative mobilization protein A (Relaxase)</fullName>
    </submittedName>
</protein>
<dbReference type="RefSeq" id="WP_014386271.1">
    <property type="nucleotide sequence ID" value="NC_016969.1"/>
</dbReference>
<dbReference type="InterPro" id="IPR005094">
    <property type="entry name" value="Endonuclease_MobA/VirD2"/>
</dbReference>
<reference evidence="3" key="1">
    <citation type="journal article" date="2012" name="PLoS ONE">
        <title>Characterization of plasmids in a human clinical strain of Lactococcus garvieae.</title>
        <authorList>
            <person name="Aguado-Urda M."/>
            <person name="Gibello A."/>
            <person name="Blanco M.M."/>
            <person name="Lopez-Campos G.H."/>
            <person name="Cutuli M.T."/>
            <person name="Fernandez-Garayzabal J.F."/>
        </authorList>
    </citation>
    <scope>NUCLEOTIDE SEQUENCE [LARGE SCALE GENOMIC DNA]</scope>
    <source>
        <strain evidence="3">21881</strain>
        <plasmid evidence="3">pGL1</plasmid>
    </source>
</reference>
<feature type="compositionally biased region" description="Basic and acidic residues" evidence="1">
    <location>
        <begin position="266"/>
        <end position="294"/>
    </location>
</feature>
<evidence type="ECO:0000313" key="3">
    <source>
        <dbReference type="EMBL" id="CCF55358.1"/>
    </source>
</evidence>
<dbReference type="AlphaFoldDB" id="H2AM26"/>
<keyword evidence="3" id="KW-0614">Plasmid</keyword>
<feature type="region of interest" description="Disordered" evidence="1">
    <location>
        <begin position="255"/>
        <end position="320"/>
    </location>
</feature>
<proteinExistence type="predicted"/>
<accession>H2AM26</accession>